<dbReference type="PANTHER" id="PTHR33498">
    <property type="entry name" value="TRANSPOSASE FOR INSERTION SEQUENCE ELEMENT IS1557"/>
    <property type="match status" value="1"/>
</dbReference>
<reference evidence="3" key="1">
    <citation type="submission" date="2024-05" db="EMBL/GenBank/DDBJ databases">
        <authorList>
            <person name="Cai S.Y."/>
            <person name="Jin L.M."/>
            <person name="Li H.R."/>
        </authorList>
    </citation>
    <scope>NUCLEOTIDE SEQUENCE</scope>
    <source>
        <strain evidence="3">A5-74</strain>
    </source>
</reference>
<protein>
    <submittedName>
        <fullName evidence="3">ISL3 family transposase</fullName>
    </submittedName>
</protein>
<dbReference type="RefSeq" id="WP_353649591.1">
    <property type="nucleotide sequence ID" value="NZ_CP159218.1"/>
</dbReference>
<accession>A0AAU8DPR5</accession>
<dbReference type="PANTHER" id="PTHR33498:SF1">
    <property type="entry name" value="TRANSPOSASE FOR INSERTION SEQUENCE ELEMENT IS1557"/>
    <property type="match status" value="1"/>
</dbReference>
<dbReference type="InterPro" id="IPR029261">
    <property type="entry name" value="Transposase_Znf"/>
</dbReference>
<dbReference type="Pfam" id="PF01610">
    <property type="entry name" value="DDE_Tnp_ISL3"/>
    <property type="match status" value="1"/>
</dbReference>
<evidence type="ECO:0000259" key="2">
    <source>
        <dbReference type="Pfam" id="PF14690"/>
    </source>
</evidence>
<feature type="domain" description="Transposase IS204/IS1001/IS1096/IS1165 DDE" evidence="1">
    <location>
        <begin position="190"/>
        <end position="423"/>
    </location>
</feature>
<dbReference type="Pfam" id="PF14690">
    <property type="entry name" value="Zn_ribbon_ISL3"/>
    <property type="match status" value="1"/>
</dbReference>
<dbReference type="InterPro" id="IPR047951">
    <property type="entry name" value="Transpos_ISL3"/>
</dbReference>
<organism evidence="3">
    <name type="scientific">Nakamurella sp. A5-74</name>
    <dbReference type="NCBI Taxonomy" id="3158264"/>
    <lineage>
        <taxon>Bacteria</taxon>
        <taxon>Bacillati</taxon>
        <taxon>Actinomycetota</taxon>
        <taxon>Actinomycetes</taxon>
        <taxon>Nakamurellales</taxon>
        <taxon>Nakamurellaceae</taxon>
        <taxon>Nakamurella</taxon>
    </lineage>
</organism>
<feature type="domain" description="Transposase IS204/IS1001/IS1096/IS1165 zinc-finger" evidence="2">
    <location>
        <begin position="45"/>
        <end position="88"/>
    </location>
</feature>
<evidence type="ECO:0000313" key="3">
    <source>
        <dbReference type="EMBL" id="XCG63976.1"/>
    </source>
</evidence>
<name>A0AAU8DPR5_9ACTN</name>
<evidence type="ECO:0000259" key="1">
    <source>
        <dbReference type="Pfam" id="PF01610"/>
    </source>
</evidence>
<dbReference type="InterPro" id="IPR002560">
    <property type="entry name" value="Transposase_DDE"/>
</dbReference>
<dbReference type="NCBIfam" id="NF033550">
    <property type="entry name" value="transpos_ISL3"/>
    <property type="match status" value="1"/>
</dbReference>
<dbReference type="EMBL" id="CP159218">
    <property type="protein sequence ID" value="XCG63976.1"/>
    <property type="molecule type" value="Genomic_DNA"/>
</dbReference>
<gene>
    <name evidence="3" type="ORF">ABLG96_01090</name>
</gene>
<sequence>MDQSSAAASAADVLFGLEGEFRVLDADHPEPGRVRVLVEAVAVRGCCPGCGTVSSRVKERPLVRLKDLSHGGQVTQWWWRKRRLVCKQSACATVTFTQQVDQVVPRARTTNRLRAATADAVAVGNRAVSEVAGTFGVSWGVVHRALVVKAAGLLPEPEPTRVLGIDETRARSVRWIRDEDGKWLRTNPWMTSLVNADPDGPGTLLGLSPGRSGASVSDWLDLQSAQFKAGVEVVVIDPSAPYAAAVRRELPHARIAVDRFHLVALGNQLVTKVRQRTTRDRHGRRGRLIDPIWNNRRVLLTGADHLSEAQWDRLLATFDVDDPSGQVRTAWIIKERLRMLLDSGRDESLAAQRLWRFQTIAADSGLPEAATLAGTIDTWWPAIRVALAEGVSNGRTEGYNRIIKQTKRVACGFRSMTNYRRRIMVHIAVTRQRQTAA</sequence>
<proteinExistence type="predicted"/>
<dbReference type="AlphaFoldDB" id="A0AAU8DPR5"/>